<dbReference type="EMBL" id="JAIWYP010000003">
    <property type="protein sequence ID" value="KAH3850306.1"/>
    <property type="molecule type" value="Genomic_DNA"/>
</dbReference>
<sequence length="58" mass="6533">MLAGPHVHAVDRQQPHKPPPVHLVQDWPVIPVAFQTGNMTKEHLLQTCPLHNGLRCQI</sequence>
<gene>
    <name evidence="2" type="ORF">DPMN_092715</name>
</gene>
<feature type="region of interest" description="Disordered" evidence="1">
    <location>
        <begin position="1"/>
        <end position="22"/>
    </location>
</feature>
<proteinExistence type="predicted"/>
<comment type="caution">
    <text evidence="2">The sequence shown here is derived from an EMBL/GenBank/DDBJ whole genome shotgun (WGS) entry which is preliminary data.</text>
</comment>
<reference evidence="2" key="1">
    <citation type="journal article" date="2019" name="bioRxiv">
        <title>The Genome of the Zebra Mussel, Dreissena polymorpha: A Resource for Invasive Species Research.</title>
        <authorList>
            <person name="McCartney M.A."/>
            <person name="Auch B."/>
            <person name="Kono T."/>
            <person name="Mallez S."/>
            <person name="Zhang Y."/>
            <person name="Obille A."/>
            <person name="Becker A."/>
            <person name="Abrahante J.E."/>
            <person name="Garbe J."/>
            <person name="Badalamenti J.P."/>
            <person name="Herman A."/>
            <person name="Mangelson H."/>
            <person name="Liachko I."/>
            <person name="Sullivan S."/>
            <person name="Sone E.D."/>
            <person name="Koren S."/>
            <person name="Silverstein K.A.T."/>
            <person name="Beckman K.B."/>
            <person name="Gohl D.M."/>
        </authorList>
    </citation>
    <scope>NUCLEOTIDE SEQUENCE</scope>
    <source>
        <strain evidence="2">Duluth1</strain>
        <tissue evidence="2">Whole animal</tissue>
    </source>
</reference>
<evidence type="ECO:0000313" key="2">
    <source>
        <dbReference type="EMBL" id="KAH3850306.1"/>
    </source>
</evidence>
<organism evidence="2 3">
    <name type="scientific">Dreissena polymorpha</name>
    <name type="common">Zebra mussel</name>
    <name type="synonym">Mytilus polymorpha</name>
    <dbReference type="NCBI Taxonomy" id="45954"/>
    <lineage>
        <taxon>Eukaryota</taxon>
        <taxon>Metazoa</taxon>
        <taxon>Spiralia</taxon>
        <taxon>Lophotrochozoa</taxon>
        <taxon>Mollusca</taxon>
        <taxon>Bivalvia</taxon>
        <taxon>Autobranchia</taxon>
        <taxon>Heteroconchia</taxon>
        <taxon>Euheterodonta</taxon>
        <taxon>Imparidentia</taxon>
        <taxon>Neoheterodontei</taxon>
        <taxon>Myida</taxon>
        <taxon>Dreissenoidea</taxon>
        <taxon>Dreissenidae</taxon>
        <taxon>Dreissena</taxon>
    </lineage>
</organism>
<keyword evidence="3" id="KW-1185">Reference proteome</keyword>
<accession>A0A9D4R0B3</accession>
<name>A0A9D4R0B3_DREPO</name>
<evidence type="ECO:0000313" key="3">
    <source>
        <dbReference type="Proteomes" id="UP000828390"/>
    </source>
</evidence>
<reference evidence="2" key="2">
    <citation type="submission" date="2020-11" db="EMBL/GenBank/DDBJ databases">
        <authorList>
            <person name="McCartney M.A."/>
            <person name="Auch B."/>
            <person name="Kono T."/>
            <person name="Mallez S."/>
            <person name="Becker A."/>
            <person name="Gohl D.M."/>
            <person name="Silverstein K.A.T."/>
            <person name="Koren S."/>
            <person name="Bechman K.B."/>
            <person name="Herman A."/>
            <person name="Abrahante J.E."/>
            <person name="Garbe J."/>
        </authorList>
    </citation>
    <scope>NUCLEOTIDE SEQUENCE</scope>
    <source>
        <strain evidence="2">Duluth1</strain>
        <tissue evidence="2">Whole animal</tissue>
    </source>
</reference>
<protein>
    <submittedName>
        <fullName evidence="2">Uncharacterized protein</fullName>
    </submittedName>
</protein>
<evidence type="ECO:0000256" key="1">
    <source>
        <dbReference type="SAM" id="MobiDB-lite"/>
    </source>
</evidence>
<dbReference type="Proteomes" id="UP000828390">
    <property type="component" value="Unassembled WGS sequence"/>
</dbReference>
<dbReference type="AlphaFoldDB" id="A0A9D4R0B3"/>